<dbReference type="EMBL" id="JAAMPC010000005">
    <property type="protein sequence ID" value="KAG2313555.1"/>
    <property type="molecule type" value="Genomic_DNA"/>
</dbReference>
<evidence type="ECO:0000256" key="1">
    <source>
        <dbReference type="SAM" id="MobiDB-lite"/>
    </source>
</evidence>
<organism evidence="2 3">
    <name type="scientific">Brassica carinata</name>
    <name type="common">Ethiopian mustard</name>
    <name type="synonym">Abyssinian cabbage</name>
    <dbReference type="NCBI Taxonomy" id="52824"/>
    <lineage>
        <taxon>Eukaryota</taxon>
        <taxon>Viridiplantae</taxon>
        <taxon>Streptophyta</taxon>
        <taxon>Embryophyta</taxon>
        <taxon>Tracheophyta</taxon>
        <taxon>Spermatophyta</taxon>
        <taxon>Magnoliopsida</taxon>
        <taxon>eudicotyledons</taxon>
        <taxon>Gunneridae</taxon>
        <taxon>Pentapetalae</taxon>
        <taxon>rosids</taxon>
        <taxon>malvids</taxon>
        <taxon>Brassicales</taxon>
        <taxon>Brassicaceae</taxon>
        <taxon>Brassiceae</taxon>
        <taxon>Brassica</taxon>
    </lineage>
</organism>
<feature type="compositionally biased region" description="Basic residues" evidence="1">
    <location>
        <begin position="58"/>
        <end position="88"/>
    </location>
</feature>
<keyword evidence="3" id="KW-1185">Reference proteome</keyword>
<evidence type="ECO:0000313" key="2">
    <source>
        <dbReference type="EMBL" id="KAG2313555.1"/>
    </source>
</evidence>
<comment type="caution">
    <text evidence="2">The sequence shown here is derived from an EMBL/GenBank/DDBJ whole genome shotgun (WGS) entry which is preliminary data.</text>
</comment>
<dbReference type="AlphaFoldDB" id="A0A8X8AVE4"/>
<reference evidence="2 3" key="1">
    <citation type="submission" date="2020-02" db="EMBL/GenBank/DDBJ databases">
        <authorList>
            <person name="Ma Q."/>
            <person name="Huang Y."/>
            <person name="Song X."/>
            <person name="Pei D."/>
        </authorList>
    </citation>
    <scope>NUCLEOTIDE SEQUENCE [LARGE SCALE GENOMIC DNA]</scope>
    <source>
        <strain evidence="2">Sxm20200214</strain>
        <tissue evidence="2">Leaf</tissue>
    </source>
</reference>
<sequence>MKKGELEADTDELICEYRAQLAIQLDAERALKLSKRRNFSSDKSQKESSSSSDEDKSRRSRSSSRRLKKYKKHKSSRDKHSTKVKRKQMAMYLSLDSLTI</sequence>
<evidence type="ECO:0000313" key="3">
    <source>
        <dbReference type="Proteomes" id="UP000886595"/>
    </source>
</evidence>
<dbReference type="OrthoDB" id="514689at2759"/>
<proteinExistence type="predicted"/>
<gene>
    <name evidence="2" type="ORF">Bca52824_025112</name>
</gene>
<protein>
    <submittedName>
        <fullName evidence="2">Uncharacterized protein</fullName>
    </submittedName>
</protein>
<name>A0A8X8AVE4_BRACI</name>
<accession>A0A8X8AVE4</accession>
<dbReference type="Proteomes" id="UP000886595">
    <property type="component" value="Unassembled WGS sequence"/>
</dbReference>
<feature type="region of interest" description="Disordered" evidence="1">
    <location>
        <begin position="34"/>
        <end position="88"/>
    </location>
</feature>